<organism evidence="1 2">
    <name type="scientific">Blastochloris viridis</name>
    <name type="common">Rhodopseudomonas viridis</name>
    <dbReference type="NCBI Taxonomy" id="1079"/>
    <lineage>
        <taxon>Bacteria</taxon>
        <taxon>Pseudomonadati</taxon>
        <taxon>Pseudomonadota</taxon>
        <taxon>Alphaproteobacteria</taxon>
        <taxon>Hyphomicrobiales</taxon>
        <taxon>Blastochloridaceae</taxon>
        <taxon>Blastochloris</taxon>
    </lineage>
</organism>
<evidence type="ECO:0008006" key="3">
    <source>
        <dbReference type="Google" id="ProtNLM"/>
    </source>
</evidence>
<keyword evidence="2" id="KW-1185">Reference proteome</keyword>
<dbReference type="Proteomes" id="UP000065734">
    <property type="component" value="Chromosome I"/>
</dbReference>
<protein>
    <recommendedName>
        <fullName evidence="3">Glycosyltransferase</fullName>
    </recommendedName>
</protein>
<reference evidence="2" key="1">
    <citation type="journal article" date="2016" name="Genome Announc.">
        <title>Revised genome sequence of the purple photosynthetic bacterium Blastochloris viridis.</title>
        <authorList>
            <person name="Liu L.N."/>
            <person name="Faulkner M."/>
            <person name="Liu X."/>
            <person name="Huang F."/>
            <person name="Darby A.C."/>
            <person name="Hall N."/>
        </authorList>
    </citation>
    <scope>NUCLEOTIDE SEQUENCE [LARGE SCALE GENOMIC DNA]</scope>
    <source>
        <strain evidence="2">ATCC 19567 / DSM 133 / F</strain>
    </source>
</reference>
<dbReference type="Gene3D" id="3.40.50.12580">
    <property type="match status" value="1"/>
</dbReference>
<dbReference type="EMBL" id="LN907867">
    <property type="protein sequence ID" value="CUU42407.1"/>
    <property type="molecule type" value="Genomic_DNA"/>
</dbReference>
<evidence type="ECO:0000313" key="2">
    <source>
        <dbReference type="Proteomes" id="UP000065734"/>
    </source>
</evidence>
<name>A0A0S4Q292_BLAVI</name>
<sequence>MLPELEIGYAPAVKCARSGASQVVSTALDVLRYDLPMYGSSHFLRARALKLVRRTFGADVFLMWARRRARDKGYAAANDGLKGVLDSLPAPQHLVDFLRASKPDVMIISPLTPIGSEQSGFILAARQCGIPSLYSMYSWDNLTNKGMLRPTPDFGLVWNQSHRTEASELHGLDQDRVVLTGAPGYDIWFESQPVRERGEFCRSLGLNPDEPFILYTCSSGSIGGRKEASFVESWLTAIRTSGDARLARAGVLVRPHPQNAQIWETNDLSRYGNVAIYPRAGAIPFSGNAREDFYLSIHHAAAVVGINTSAMIESAIINRPIVAFEDEKFDDGHLGTPHYCELLKHDFMIRTRDLAANISVLSRLVGNDEALLKCSREANARFIDNFIRPLGRDQSATLCWANAVEAVSARATAAVSARPNPTAAWWQVRLALTLGWLHLFVVHPTAKFLRKRVIRRRSFRGLVSGVLRRSGPLYSAAVWGHRMAWCVLNVRRRGLHSVRTLGIFALPIPIPMFVEGKKRRLHALAERGIVARRYHDGEFRLLAEIERAFGVGGTTPDHLILGNSVHYRVRGEDKDGRTLAAMLVDQLGAGRCLALNGSAFPPTLFLEILRCIQRMPHRPRYVVLPINMRCFSPQWHLRNDNQYENEIAALRAHRPGAPIPSLEPTPADLAAFRKISVRYPDSPFETVDDFLKVIDDRAAKASDDSWRSRQIAIFHYMHPLTADHPWLAALQDTVDAAASMGITPLLYVTPLNHMWGARVVGPRFLEVLASNIAIVQSALQPRVQRAGGMFDDLSLSFADKLFFSKNEKTEHLADAGRAELANAIVADLLALAATQDSSNKVKVVAR</sequence>
<dbReference type="SUPFAM" id="SSF53756">
    <property type="entry name" value="UDP-Glycosyltransferase/glycogen phosphorylase"/>
    <property type="match status" value="1"/>
</dbReference>
<accession>A0A0S4Q292</accession>
<evidence type="ECO:0000313" key="1">
    <source>
        <dbReference type="EMBL" id="CUU42407.1"/>
    </source>
</evidence>
<dbReference type="AlphaFoldDB" id="A0A0S4Q292"/>
<dbReference type="InterPro" id="IPR043148">
    <property type="entry name" value="TagF_C"/>
</dbReference>
<proteinExistence type="predicted"/>
<dbReference type="STRING" id="1079.BVIR_1974"/>
<gene>
    <name evidence="1" type="ORF">BVIRIDIS_14190</name>
</gene>